<keyword evidence="1" id="KW-0472">Membrane</keyword>
<keyword evidence="1" id="KW-0812">Transmembrane</keyword>
<keyword evidence="1" id="KW-1133">Transmembrane helix</keyword>
<feature type="transmembrane region" description="Helical" evidence="1">
    <location>
        <begin position="12"/>
        <end position="31"/>
    </location>
</feature>
<dbReference type="AlphaFoldDB" id="A0A9Q1BIT6"/>
<comment type="caution">
    <text evidence="2">The sequence shown here is derived from an EMBL/GenBank/DDBJ whole genome shotgun (WGS) entry which is preliminary data.</text>
</comment>
<evidence type="ECO:0000313" key="3">
    <source>
        <dbReference type="Proteomes" id="UP001152320"/>
    </source>
</evidence>
<accession>A0A9Q1BIT6</accession>
<name>A0A9Q1BIT6_HOLLE</name>
<keyword evidence="3" id="KW-1185">Reference proteome</keyword>
<reference evidence="2" key="1">
    <citation type="submission" date="2021-10" db="EMBL/GenBank/DDBJ databases">
        <title>Tropical sea cucumber genome reveals ecological adaptation and Cuvierian tubules defense mechanism.</title>
        <authorList>
            <person name="Chen T."/>
        </authorList>
    </citation>
    <scope>NUCLEOTIDE SEQUENCE</scope>
    <source>
        <strain evidence="2">Nanhai2018</strain>
        <tissue evidence="2">Muscle</tissue>
    </source>
</reference>
<sequence length="51" mass="5762">MFLLLGEYWKPLPLIILGIWTTLSSFLVLLLPETHGQPLPATIREAEMLGK</sequence>
<evidence type="ECO:0000256" key="1">
    <source>
        <dbReference type="SAM" id="Phobius"/>
    </source>
</evidence>
<organism evidence="2 3">
    <name type="scientific">Holothuria leucospilota</name>
    <name type="common">Black long sea cucumber</name>
    <name type="synonym">Mertensiothuria leucospilota</name>
    <dbReference type="NCBI Taxonomy" id="206669"/>
    <lineage>
        <taxon>Eukaryota</taxon>
        <taxon>Metazoa</taxon>
        <taxon>Echinodermata</taxon>
        <taxon>Eleutherozoa</taxon>
        <taxon>Echinozoa</taxon>
        <taxon>Holothuroidea</taxon>
        <taxon>Aspidochirotacea</taxon>
        <taxon>Aspidochirotida</taxon>
        <taxon>Holothuriidae</taxon>
        <taxon>Holothuria</taxon>
    </lineage>
</organism>
<proteinExistence type="predicted"/>
<dbReference type="OrthoDB" id="2261376at2759"/>
<dbReference type="Proteomes" id="UP001152320">
    <property type="component" value="Chromosome 16"/>
</dbReference>
<gene>
    <name evidence="2" type="ORF">HOLleu_32514</name>
</gene>
<dbReference type="EMBL" id="JAIZAY010000016">
    <property type="protein sequence ID" value="KAJ8027384.1"/>
    <property type="molecule type" value="Genomic_DNA"/>
</dbReference>
<evidence type="ECO:0000313" key="2">
    <source>
        <dbReference type="EMBL" id="KAJ8027384.1"/>
    </source>
</evidence>
<protein>
    <submittedName>
        <fullName evidence="2">Solute carrier family 22 member 1</fullName>
    </submittedName>
</protein>